<sequence length="94" mass="10585">MPLIYGQTEKSPAVSYSLNEAQLKAIFKEHDADGDGRLSKEELKAAFHRLGAHLPGWRVKRSLRHADVDGDGNISLGELDELVKYAKKFRYRSS</sequence>
<evidence type="ECO:0000256" key="1">
    <source>
        <dbReference type="ARBA" id="ARBA00022837"/>
    </source>
</evidence>
<gene>
    <name evidence="3" type="ORF">Tsubulata_041719</name>
</gene>
<dbReference type="EMBL" id="JAKUCV010005340">
    <property type="protein sequence ID" value="KAJ4831554.1"/>
    <property type="molecule type" value="Genomic_DNA"/>
</dbReference>
<dbReference type="InterPro" id="IPR011992">
    <property type="entry name" value="EF-hand-dom_pair"/>
</dbReference>
<dbReference type="PROSITE" id="PS50222">
    <property type="entry name" value="EF_HAND_2"/>
    <property type="match status" value="2"/>
</dbReference>
<dbReference type="InterPro" id="IPR018247">
    <property type="entry name" value="EF_Hand_1_Ca_BS"/>
</dbReference>
<dbReference type="PROSITE" id="PS00018">
    <property type="entry name" value="EF_HAND_1"/>
    <property type="match status" value="2"/>
</dbReference>
<dbReference type="AlphaFoldDB" id="A0A9Q0J7U5"/>
<dbReference type="GO" id="GO:0005509">
    <property type="term" value="F:calcium ion binding"/>
    <property type="evidence" value="ECO:0007669"/>
    <property type="project" value="InterPro"/>
</dbReference>
<dbReference type="Pfam" id="PF13405">
    <property type="entry name" value="EF-hand_6"/>
    <property type="match status" value="1"/>
</dbReference>
<protein>
    <recommendedName>
        <fullName evidence="2">EF-hand domain-containing protein</fullName>
    </recommendedName>
</protein>
<feature type="domain" description="EF-hand" evidence="2">
    <location>
        <begin position="18"/>
        <end position="53"/>
    </location>
</feature>
<dbReference type="OrthoDB" id="26525at2759"/>
<evidence type="ECO:0000259" key="2">
    <source>
        <dbReference type="PROSITE" id="PS50222"/>
    </source>
</evidence>
<dbReference type="SMART" id="SM00054">
    <property type="entry name" value="EFh"/>
    <property type="match status" value="2"/>
</dbReference>
<feature type="domain" description="EF-hand" evidence="2">
    <location>
        <begin position="58"/>
        <end position="89"/>
    </location>
</feature>
<comment type="caution">
    <text evidence="3">The sequence shown here is derived from an EMBL/GenBank/DDBJ whole genome shotgun (WGS) entry which is preliminary data.</text>
</comment>
<evidence type="ECO:0000313" key="4">
    <source>
        <dbReference type="Proteomes" id="UP001141552"/>
    </source>
</evidence>
<evidence type="ECO:0000313" key="3">
    <source>
        <dbReference type="EMBL" id="KAJ4831554.1"/>
    </source>
</evidence>
<keyword evidence="1" id="KW-0106">Calcium</keyword>
<name>A0A9Q0J7U5_9ROSI</name>
<dbReference type="Gene3D" id="1.10.238.10">
    <property type="entry name" value="EF-hand"/>
    <property type="match status" value="1"/>
</dbReference>
<proteinExistence type="predicted"/>
<accession>A0A9Q0J7U5</accession>
<organism evidence="3 4">
    <name type="scientific">Turnera subulata</name>
    <dbReference type="NCBI Taxonomy" id="218843"/>
    <lineage>
        <taxon>Eukaryota</taxon>
        <taxon>Viridiplantae</taxon>
        <taxon>Streptophyta</taxon>
        <taxon>Embryophyta</taxon>
        <taxon>Tracheophyta</taxon>
        <taxon>Spermatophyta</taxon>
        <taxon>Magnoliopsida</taxon>
        <taxon>eudicotyledons</taxon>
        <taxon>Gunneridae</taxon>
        <taxon>Pentapetalae</taxon>
        <taxon>rosids</taxon>
        <taxon>fabids</taxon>
        <taxon>Malpighiales</taxon>
        <taxon>Passifloraceae</taxon>
        <taxon>Turnera</taxon>
    </lineage>
</organism>
<dbReference type="Proteomes" id="UP001141552">
    <property type="component" value="Unassembled WGS sequence"/>
</dbReference>
<dbReference type="CDD" id="cd00051">
    <property type="entry name" value="EFh"/>
    <property type="match status" value="1"/>
</dbReference>
<dbReference type="InterPro" id="IPR002048">
    <property type="entry name" value="EF_hand_dom"/>
</dbReference>
<keyword evidence="4" id="KW-1185">Reference proteome</keyword>
<dbReference type="SUPFAM" id="SSF47473">
    <property type="entry name" value="EF-hand"/>
    <property type="match status" value="1"/>
</dbReference>
<reference evidence="3" key="2">
    <citation type="journal article" date="2023" name="Plants (Basel)">
        <title>Annotation of the Turnera subulata (Passifloraceae) Draft Genome Reveals the S-Locus Evolved after the Divergence of Turneroideae from Passifloroideae in a Stepwise Manner.</title>
        <authorList>
            <person name="Henning P.M."/>
            <person name="Roalson E.H."/>
            <person name="Mir W."/>
            <person name="McCubbin A.G."/>
            <person name="Shore J.S."/>
        </authorList>
    </citation>
    <scope>NUCLEOTIDE SEQUENCE</scope>
    <source>
        <strain evidence="3">F60SS</strain>
    </source>
</reference>
<dbReference type="Pfam" id="PF13202">
    <property type="entry name" value="EF-hand_5"/>
    <property type="match status" value="1"/>
</dbReference>
<reference evidence="3" key="1">
    <citation type="submission" date="2022-02" db="EMBL/GenBank/DDBJ databases">
        <authorList>
            <person name="Henning P.M."/>
            <person name="McCubbin A.G."/>
            <person name="Shore J.S."/>
        </authorList>
    </citation>
    <scope>NUCLEOTIDE SEQUENCE</scope>
    <source>
        <strain evidence="3">F60SS</strain>
        <tissue evidence="3">Leaves</tissue>
    </source>
</reference>